<dbReference type="GO" id="GO:0005840">
    <property type="term" value="C:ribosome"/>
    <property type="evidence" value="ECO:0007669"/>
    <property type="project" value="UniProtKB-KW"/>
</dbReference>
<keyword evidence="5" id="KW-0687">Ribonucleoprotein</keyword>
<evidence type="ECO:0000256" key="3">
    <source>
        <dbReference type="ARBA" id="ARBA00022980"/>
    </source>
</evidence>
<dbReference type="FunFam" id="3.40.1370.10:FF:000005">
    <property type="entry name" value="39S ribosomal protein L4, mitochondrial"/>
    <property type="match status" value="1"/>
</dbReference>
<dbReference type="InterPro" id="IPR013005">
    <property type="entry name" value="Ribosomal_uL4-like"/>
</dbReference>
<evidence type="ECO:0000256" key="7">
    <source>
        <dbReference type="ARBA" id="ARBA00082711"/>
    </source>
</evidence>
<keyword evidence="3" id="KW-0689">Ribosomal protein</keyword>
<dbReference type="PANTHER" id="PTHR10746:SF6">
    <property type="entry name" value="LARGE RIBOSOMAL SUBUNIT PROTEIN UL4M"/>
    <property type="match status" value="1"/>
</dbReference>
<dbReference type="Pfam" id="PF00573">
    <property type="entry name" value="Ribosomal_L4"/>
    <property type="match status" value="1"/>
</dbReference>
<dbReference type="AlphaFoldDB" id="A0A9N6WT67"/>
<feature type="region of interest" description="Disordered" evidence="8">
    <location>
        <begin position="125"/>
        <end position="144"/>
    </location>
</feature>
<feature type="compositionally biased region" description="Basic residues" evidence="8">
    <location>
        <begin position="128"/>
        <end position="144"/>
    </location>
</feature>
<protein>
    <recommendedName>
        <fullName evidence="6">Large ribosomal subunit protein uL4m</fullName>
    </recommendedName>
    <alternativeName>
        <fullName evidence="7">39S ribosomal protein L4, mitochondrial</fullName>
    </alternativeName>
</protein>
<reference evidence="9" key="1">
    <citation type="submission" date="2021-04" db="EMBL/GenBank/DDBJ databases">
        <authorList>
            <person name="Cornetti L."/>
        </authorList>
    </citation>
    <scope>NUCLEOTIDE SEQUENCE</scope>
</reference>
<dbReference type="EMBL" id="OC989186">
    <property type="protein sequence ID" value="CAG4645841.1"/>
    <property type="molecule type" value="Genomic_DNA"/>
</dbReference>
<evidence type="ECO:0000256" key="5">
    <source>
        <dbReference type="ARBA" id="ARBA00023274"/>
    </source>
</evidence>
<evidence type="ECO:0000256" key="6">
    <source>
        <dbReference type="ARBA" id="ARBA00040565"/>
    </source>
</evidence>
<gene>
    <name evidence="9" type="primary">EOG090X0EDZ</name>
</gene>
<sequence>MASFILRRVATVYKSSGIGIRTISSSHQFLQDLNVGGLEVPAAPPRPILPIITQRNLDLVPKVKEPRQTWVENLDTVEEEKLGLVDLHPSVFASVPRMDIIHENTRWQQLYRHVSYANTKVRSEVRGGGRKPWRQKGSGRARHGSIRSPLWKGGGVVHGPRSPTTSFFMLPFYTRVNGLIATLSVKFAQDDIHVVESLEIPTADPEYLNSLVEERLWGPSVLFIDDTDIMPQNIVTASESFGHYNLMPVYGLNVYSMLKHQTLVLTLAALERIEERILFHLHRTDKMEVGKKFRVGSV</sequence>
<organism evidence="9">
    <name type="scientific">Lynceus sp. MCZ IZ 141354</name>
    <dbReference type="NCBI Taxonomy" id="1930659"/>
    <lineage>
        <taxon>Eukaryota</taxon>
        <taxon>Metazoa</taxon>
        <taxon>Ecdysozoa</taxon>
        <taxon>Arthropoda</taxon>
        <taxon>Crustacea</taxon>
        <taxon>Branchiopoda</taxon>
        <taxon>Diplostraca</taxon>
        <taxon>Laevicaudata</taxon>
        <taxon>Lynceidae</taxon>
        <taxon>Lynceus</taxon>
    </lineage>
</organism>
<evidence type="ECO:0000256" key="4">
    <source>
        <dbReference type="ARBA" id="ARBA00023128"/>
    </source>
</evidence>
<dbReference type="Gene3D" id="3.40.1370.10">
    <property type="match status" value="1"/>
</dbReference>
<dbReference type="GO" id="GO:1990904">
    <property type="term" value="C:ribonucleoprotein complex"/>
    <property type="evidence" value="ECO:0007669"/>
    <property type="project" value="UniProtKB-KW"/>
</dbReference>
<accession>A0A9N6WT67</accession>
<dbReference type="GO" id="GO:0005743">
    <property type="term" value="C:mitochondrial inner membrane"/>
    <property type="evidence" value="ECO:0007669"/>
    <property type="project" value="UniProtKB-ARBA"/>
</dbReference>
<dbReference type="PANTHER" id="PTHR10746">
    <property type="entry name" value="50S RIBOSOMAL PROTEIN L4"/>
    <property type="match status" value="1"/>
</dbReference>
<dbReference type="InterPro" id="IPR002136">
    <property type="entry name" value="Ribosomal_uL4"/>
</dbReference>
<comment type="similarity">
    <text evidence="2">Belongs to the universal ribosomal protein uL4 family.</text>
</comment>
<evidence type="ECO:0000256" key="1">
    <source>
        <dbReference type="ARBA" id="ARBA00004173"/>
    </source>
</evidence>
<evidence type="ECO:0000256" key="2">
    <source>
        <dbReference type="ARBA" id="ARBA00010528"/>
    </source>
</evidence>
<evidence type="ECO:0000313" key="9">
    <source>
        <dbReference type="EMBL" id="CAG4645841.1"/>
    </source>
</evidence>
<proteinExistence type="inferred from homology"/>
<dbReference type="SUPFAM" id="SSF52166">
    <property type="entry name" value="Ribosomal protein L4"/>
    <property type="match status" value="1"/>
</dbReference>
<evidence type="ECO:0000256" key="8">
    <source>
        <dbReference type="SAM" id="MobiDB-lite"/>
    </source>
</evidence>
<name>A0A9N6WT67_9CRUS</name>
<dbReference type="NCBIfam" id="TIGR03953">
    <property type="entry name" value="rplD_bact"/>
    <property type="match status" value="1"/>
</dbReference>
<dbReference type="InterPro" id="IPR023574">
    <property type="entry name" value="Ribosomal_uL4_dom_sf"/>
</dbReference>
<keyword evidence="4" id="KW-0496">Mitochondrion</keyword>
<dbReference type="GO" id="GO:0003735">
    <property type="term" value="F:structural constituent of ribosome"/>
    <property type="evidence" value="ECO:0007669"/>
    <property type="project" value="InterPro"/>
</dbReference>
<comment type="subcellular location">
    <subcellularLocation>
        <location evidence="1">Mitochondrion</location>
    </subcellularLocation>
</comment>
<dbReference type="GO" id="GO:0006412">
    <property type="term" value="P:translation"/>
    <property type="evidence" value="ECO:0007669"/>
    <property type="project" value="InterPro"/>
</dbReference>